<keyword evidence="1" id="KW-1133">Transmembrane helix</keyword>
<evidence type="ECO:0000256" key="1">
    <source>
        <dbReference type="SAM" id="Phobius"/>
    </source>
</evidence>
<evidence type="ECO:0008006" key="4">
    <source>
        <dbReference type="Google" id="ProtNLM"/>
    </source>
</evidence>
<feature type="transmembrane region" description="Helical" evidence="1">
    <location>
        <begin position="197"/>
        <end position="218"/>
    </location>
</feature>
<dbReference type="Pfam" id="PF06168">
    <property type="entry name" value="DUF981"/>
    <property type="match status" value="1"/>
</dbReference>
<dbReference type="AlphaFoldDB" id="S2VWT2"/>
<proteinExistence type="predicted"/>
<name>S2VWT2_9ACTN</name>
<dbReference type="PATRIC" id="fig|883161.3.peg.1511"/>
<keyword evidence="1" id="KW-0472">Membrane</keyword>
<comment type="caution">
    <text evidence="2">The sequence shown here is derived from an EMBL/GenBank/DDBJ whole genome shotgun (WGS) entry which is preliminary data.</text>
</comment>
<dbReference type="RefSeq" id="WP_016456345.1">
    <property type="nucleotide sequence ID" value="NZ_KE150269.1"/>
</dbReference>
<evidence type="ECO:0000313" key="2">
    <source>
        <dbReference type="EMBL" id="EPD31963.1"/>
    </source>
</evidence>
<dbReference type="InterPro" id="IPR009324">
    <property type="entry name" value="DUF981"/>
</dbReference>
<sequence>MLMQGITYNTTMALVAGSIMIMAVVFARISSKQSTRSLSGWGLAFIALGSFLGISGIYMMLTWPLDQIEGAFCCAVDNITFGEPAALYGILTVIGGIGIIYAQHRADKRNEPIDLVGTLRPILYVAALGGFGLIMFAIAGMHFGMWRPPLEEPIARLMAGSILEPLMVMFLYGFSGVTAILAPFAPDNKIVARIASFIGWGCGIMWFFLSLTVFYSHVGFFPPAA</sequence>
<feature type="transmembrane region" description="Helical" evidence="1">
    <location>
        <begin position="122"/>
        <end position="146"/>
    </location>
</feature>
<keyword evidence="3" id="KW-1185">Reference proteome</keyword>
<dbReference type="EMBL" id="AGZR01000009">
    <property type="protein sequence ID" value="EPD31963.1"/>
    <property type="molecule type" value="Genomic_DNA"/>
</dbReference>
<reference evidence="2 3" key="1">
    <citation type="submission" date="2013-04" db="EMBL/GenBank/DDBJ databases">
        <title>The Genome Sequence of Propionimicrobium lymphophilum ACS-093-V-SCH5.</title>
        <authorList>
            <consortium name="The Broad Institute Genomics Platform"/>
            <person name="Earl A."/>
            <person name="Ward D."/>
            <person name="Feldgarden M."/>
            <person name="Gevers D."/>
            <person name="Saerens B."/>
            <person name="Vaneechoutte M."/>
            <person name="Walker B."/>
            <person name="Young S."/>
            <person name="Zeng Q."/>
            <person name="Gargeya S."/>
            <person name="Fitzgerald M."/>
            <person name="Haas B."/>
            <person name="Abouelleil A."/>
            <person name="Allen A.W."/>
            <person name="Alvarado L."/>
            <person name="Arachchi H.M."/>
            <person name="Berlin A.M."/>
            <person name="Chapman S.B."/>
            <person name="Gainer-Dewar J."/>
            <person name="Goldberg J."/>
            <person name="Griggs A."/>
            <person name="Gujja S."/>
            <person name="Hansen M."/>
            <person name="Howarth C."/>
            <person name="Imamovic A."/>
            <person name="Ireland A."/>
            <person name="Larimer J."/>
            <person name="McCowan C."/>
            <person name="Murphy C."/>
            <person name="Pearson M."/>
            <person name="Poon T.W."/>
            <person name="Priest M."/>
            <person name="Roberts A."/>
            <person name="Saif S."/>
            <person name="Shea T."/>
            <person name="Sisk P."/>
            <person name="Sykes S."/>
            <person name="Wortman J."/>
            <person name="Nusbaum C."/>
            <person name="Birren B."/>
        </authorList>
    </citation>
    <scope>NUCLEOTIDE SEQUENCE [LARGE SCALE GENOMIC DNA]</scope>
    <source>
        <strain evidence="2 3">ACS-093-V-SCH5</strain>
    </source>
</reference>
<gene>
    <name evidence="2" type="ORF">HMPREF9306_01521</name>
</gene>
<organism evidence="2 3">
    <name type="scientific">Propionimicrobium lymphophilum ACS-093-V-SCH5</name>
    <dbReference type="NCBI Taxonomy" id="883161"/>
    <lineage>
        <taxon>Bacteria</taxon>
        <taxon>Bacillati</taxon>
        <taxon>Actinomycetota</taxon>
        <taxon>Actinomycetes</taxon>
        <taxon>Propionibacteriales</taxon>
        <taxon>Propionibacteriaceae</taxon>
        <taxon>Propionimicrobium</taxon>
    </lineage>
</organism>
<evidence type="ECO:0000313" key="3">
    <source>
        <dbReference type="Proteomes" id="UP000014417"/>
    </source>
</evidence>
<feature type="transmembrane region" description="Helical" evidence="1">
    <location>
        <begin position="6"/>
        <end position="29"/>
    </location>
</feature>
<dbReference type="HOGENOM" id="CLU_1229012_0_0_11"/>
<dbReference type="STRING" id="883161.HMPREF9306_01521"/>
<dbReference type="Proteomes" id="UP000014417">
    <property type="component" value="Unassembled WGS sequence"/>
</dbReference>
<feature type="transmembrane region" description="Helical" evidence="1">
    <location>
        <begin position="41"/>
        <end position="61"/>
    </location>
</feature>
<feature type="transmembrane region" description="Helical" evidence="1">
    <location>
        <begin position="85"/>
        <end position="102"/>
    </location>
</feature>
<feature type="transmembrane region" description="Helical" evidence="1">
    <location>
        <begin position="166"/>
        <end position="185"/>
    </location>
</feature>
<dbReference type="OrthoDB" id="1420765at2"/>
<accession>S2VWT2</accession>
<protein>
    <recommendedName>
        <fullName evidence="4">DUF981 family protein</fullName>
    </recommendedName>
</protein>
<keyword evidence="1" id="KW-0812">Transmembrane</keyword>